<dbReference type="OrthoDB" id="283883at2759"/>
<dbReference type="InterPro" id="IPR016689">
    <property type="entry name" value="ESCRT-2_cplx_Snf8"/>
</dbReference>
<dbReference type="EMBL" id="UYRU01083164">
    <property type="protein sequence ID" value="VDN33068.1"/>
    <property type="molecule type" value="Genomic_DNA"/>
</dbReference>
<dbReference type="Gene3D" id="1.10.10.10">
    <property type="entry name" value="Winged helix-like DNA-binding domain superfamily/Winged helix DNA-binding domain"/>
    <property type="match status" value="2"/>
</dbReference>
<reference evidence="4 5" key="1">
    <citation type="submission" date="2018-11" db="EMBL/GenBank/DDBJ databases">
        <authorList>
            <consortium name="Pathogen Informatics"/>
        </authorList>
    </citation>
    <scope>NUCLEOTIDE SEQUENCE [LARGE SCALE GENOMIC DNA]</scope>
</reference>
<comment type="similarity">
    <text evidence="1">Belongs to the SNF8 family.</text>
</comment>
<dbReference type="SUPFAM" id="SSF46785">
    <property type="entry name" value="Winged helix' DNA-binding domain"/>
    <property type="match status" value="2"/>
</dbReference>
<keyword evidence="5" id="KW-1185">Reference proteome</keyword>
<name>A0A3P7NBZ5_DIBLA</name>
<dbReference type="PANTHER" id="PTHR12806">
    <property type="entry name" value="EAP30 SUBUNIT OF ELL COMPLEX"/>
    <property type="match status" value="1"/>
</dbReference>
<evidence type="ECO:0000256" key="1">
    <source>
        <dbReference type="ARBA" id="ARBA00009834"/>
    </source>
</evidence>
<dbReference type="InterPro" id="IPR036388">
    <property type="entry name" value="WH-like_DNA-bd_sf"/>
</dbReference>
<evidence type="ECO:0000313" key="4">
    <source>
        <dbReference type="EMBL" id="VDN33068.1"/>
    </source>
</evidence>
<accession>A0A3P7NBZ5</accession>
<sequence>MANQRQTGGLMPLSELIEAVNRNRGSRQAEASQDDVVRAIKKLRCLGSGFTLIDLPGSGQLVQSVPGEMNMDQTKVLGLAESSGACVSRTGNDKLCFYFTNLRFSWTEERALAALNYLLQEGMAWIDDENGSGSTSYWFPSLFKITSKSTKV</sequence>
<dbReference type="AlphaFoldDB" id="A0A3P7NBZ5"/>
<dbReference type="InterPro" id="IPR040608">
    <property type="entry name" value="Snf8/Vps36"/>
</dbReference>
<dbReference type="GO" id="GO:0000814">
    <property type="term" value="C:ESCRT II complex"/>
    <property type="evidence" value="ECO:0007669"/>
    <property type="project" value="InterPro"/>
</dbReference>
<evidence type="ECO:0000256" key="3">
    <source>
        <dbReference type="ARBA" id="ARBA00030097"/>
    </source>
</evidence>
<evidence type="ECO:0000313" key="5">
    <source>
        <dbReference type="Proteomes" id="UP000281553"/>
    </source>
</evidence>
<dbReference type="InterPro" id="IPR036390">
    <property type="entry name" value="WH_DNA-bd_sf"/>
</dbReference>
<evidence type="ECO:0000256" key="2">
    <source>
        <dbReference type="ARBA" id="ARBA00017052"/>
    </source>
</evidence>
<dbReference type="Proteomes" id="UP000281553">
    <property type="component" value="Unassembled WGS sequence"/>
</dbReference>
<dbReference type="PANTHER" id="PTHR12806:SF0">
    <property type="entry name" value="VACUOLAR-SORTING PROTEIN SNF8"/>
    <property type="match status" value="1"/>
</dbReference>
<dbReference type="Pfam" id="PF04157">
    <property type="entry name" value="EAP30"/>
    <property type="match status" value="1"/>
</dbReference>
<dbReference type="GO" id="GO:0043328">
    <property type="term" value="P:protein transport to vacuole involved in ubiquitin-dependent protein catabolic process via the multivesicular body sorting pathway"/>
    <property type="evidence" value="ECO:0007669"/>
    <property type="project" value="TreeGrafter"/>
</dbReference>
<gene>
    <name evidence="4" type="ORF">DILT_LOCUS16144</name>
</gene>
<protein>
    <recommendedName>
        <fullName evidence="2">Vacuolar-sorting protein SNF8</fullName>
    </recommendedName>
    <alternativeName>
        <fullName evidence="3">ESCRT-II complex subunit VPS22</fullName>
    </alternativeName>
</protein>
<proteinExistence type="inferred from homology"/>
<organism evidence="4 5">
    <name type="scientific">Dibothriocephalus latus</name>
    <name type="common">Fish tapeworm</name>
    <name type="synonym">Diphyllobothrium latum</name>
    <dbReference type="NCBI Taxonomy" id="60516"/>
    <lineage>
        <taxon>Eukaryota</taxon>
        <taxon>Metazoa</taxon>
        <taxon>Spiralia</taxon>
        <taxon>Lophotrochozoa</taxon>
        <taxon>Platyhelminthes</taxon>
        <taxon>Cestoda</taxon>
        <taxon>Eucestoda</taxon>
        <taxon>Diphyllobothriidea</taxon>
        <taxon>Diphyllobothriidae</taxon>
        <taxon>Dibothriocephalus</taxon>
    </lineage>
</organism>